<dbReference type="EMBL" id="PDOE01000003">
    <property type="protein sequence ID" value="RKL67658.1"/>
    <property type="molecule type" value="Genomic_DNA"/>
</dbReference>
<proteinExistence type="inferred from homology"/>
<name>A0A3A9K830_9BACI</name>
<sequence>MNLLIDLEKREEVLCVRLVGELDHHAAVNLRERVDAALSENNLTHVLLNLEKLTFMDSSGLGVVLGRYKRVQAMGGEMVVCCISPQVKRLFELSGIYKIVSITSNEREGLSSLGVVAS</sequence>
<dbReference type="CDD" id="cd07043">
    <property type="entry name" value="STAS_anti-anti-sigma_factors"/>
    <property type="match status" value="1"/>
</dbReference>
<keyword evidence="5" id="KW-0749">Sporulation</keyword>
<dbReference type="RefSeq" id="WP_110935179.1">
    <property type="nucleotide sequence ID" value="NZ_KZ614146.1"/>
</dbReference>
<dbReference type="Gene3D" id="3.30.750.24">
    <property type="entry name" value="STAS domain"/>
    <property type="match status" value="1"/>
</dbReference>
<dbReference type="InterPro" id="IPR003658">
    <property type="entry name" value="Anti-sigma_ant"/>
</dbReference>
<dbReference type="GO" id="GO:0045152">
    <property type="term" value="F:antisigma factor binding"/>
    <property type="evidence" value="ECO:0007669"/>
    <property type="project" value="InterPro"/>
</dbReference>
<dbReference type="SUPFAM" id="SSF52091">
    <property type="entry name" value="SpoIIaa-like"/>
    <property type="match status" value="1"/>
</dbReference>
<dbReference type="NCBIfam" id="TIGR02886">
    <property type="entry name" value="spore_II_AA"/>
    <property type="match status" value="1"/>
</dbReference>
<comment type="similarity">
    <text evidence="2 6">Belongs to the anti-sigma-factor antagonist family.</text>
</comment>
<evidence type="ECO:0000256" key="1">
    <source>
        <dbReference type="ARBA" id="ARBA00001976"/>
    </source>
</evidence>
<dbReference type="Pfam" id="PF01740">
    <property type="entry name" value="STAS"/>
    <property type="match status" value="1"/>
</dbReference>
<dbReference type="OrthoDB" id="9796601at2"/>
<dbReference type="PANTHER" id="PTHR33495">
    <property type="entry name" value="ANTI-SIGMA FACTOR ANTAGONIST TM_1081-RELATED-RELATED"/>
    <property type="match status" value="1"/>
</dbReference>
<keyword evidence="4" id="KW-0597">Phosphoprotein</keyword>
<dbReference type="GO" id="GO:0043856">
    <property type="term" value="F:anti-sigma factor antagonist activity"/>
    <property type="evidence" value="ECO:0007669"/>
    <property type="project" value="InterPro"/>
</dbReference>
<organism evidence="8 9">
    <name type="scientific">Salipaludibacillus neizhouensis</name>
    <dbReference type="NCBI Taxonomy" id="885475"/>
    <lineage>
        <taxon>Bacteria</taxon>
        <taxon>Bacillati</taxon>
        <taxon>Bacillota</taxon>
        <taxon>Bacilli</taxon>
        <taxon>Bacillales</taxon>
        <taxon>Bacillaceae</taxon>
    </lineage>
</organism>
<dbReference type="AlphaFoldDB" id="A0A3A9K830"/>
<comment type="function">
    <text evidence="1">In the phosphorylated form it could act as an anti-anti-sigma factor that counteracts SpoIIAB and thus releases sigma f from inhibition.</text>
</comment>
<protein>
    <recommendedName>
        <fullName evidence="3 6">Anti-sigma F factor antagonist</fullName>
    </recommendedName>
    <alternativeName>
        <fullName evidence="6">Stage II sporulation protein</fullName>
    </alternativeName>
</protein>
<evidence type="ECO:0000259" key="7">
    <source>
        <dbReference type="PROSITE" id="PS50801"/>
    </source>
</evidence>
<evidence type="ECO:0000256" key="2">
    <source>
        <dbReference type="ARBA" id="ARBA00009013"/>
    </source>
</evidence>
<evidence type="ECO:0000256" key="4">
    <source>
        <dbReference type="ARBA" id="ARBA00022553"/>
    </source>
</evidence>
<reference evidence="8 9" key="1">
    <citation type="submission" date="2017-10" db="EMBL/GenBank/DDBJ databases">
        <title>Bacillus sp. nov., a halophilic bacterium isolated from a Keqin Lake.</title>
        <authorList>
            <person name="Wang H."/>
        </authorList>
    </citation>
    <scope>NUCLEOTIDE SEQUENCE [LARGE SCALE GENOMIC DNA]</scope>
    <source>
        <strain evidence="8 9">KCTC 13187</strain>
    </source>
</reference>
<dbReference type="NCBIfam" id="TIGR00377">
    <property type="entry name" value="ant_ant_sig"/>
    <property type="match status" value="1"/>
</dbReference>
<dbReference type="PANTHER" id="PTHR33495:SF2">
    <property type="entry name" value="ANTI-SIGMA FACTOR ANTAGONIST TM_1081-RELATED"/>
    <property type="match status" value="1"/>
</dbReference>
<dbReference type="Proteomes" id="UP000281498">
    <property type="component" value="Unassembled WGS sequence"/>
</dbReference>
<evidence type="ECO:0000313" key="9">
    <source>
        <dbReference type="Proteomes" id="UP000281498"/>
    </source>
</evidence>
<dbReference type="InterPro" id="IPR036513">
    <property type="entry name" value="STAS_dom_sf"/>
</dbReference>
<comment type="caution">
    <text evidence="8">The sequence shown here is derived from an EMBL/GenBank/DDBJ whole genome shotgun (WGS) entry which is preliminary data.</text>
</comment>
<dbReference type="PROSITE" id="PS50801">
    <property type="entry name" value="STAS"/>
    <property type="match status" value="1"/>
</dbReference>
<feature type="domain" description="STAS" evidence="7">
    <location>
        <begin position="3"/>
        <end position="113"/>
    </location>
</feature>
<dbReference type="InterPro" id="IPR014237">
    <property type="entry name" value="Anti-sigma_F_ant"/>
</dbReference>
<evidence type="ECO:0000256" key="5">
    <source>
        <dbReference type="ARBA" id="ARBA00022969"/>
    </source>
</evidence>
<dbReference type="GO" id="GO:0030435">
    <property type="term" value="P:sporulation resulting in formation of a cellular spore"/>
    <property type="evidence" value="ECO:0007669"/>
    <property type="project" value="UniProtKB-KW"/>
</dbReference>
<evidence type="ECO:0000256" key="3">
    <source>
        <dbReference type="ARBA" id="ARBA00020784"/>
    </source>
</evidence>
<evidence type="ECO:0000313" key="8">
    <source>
        <dbReference type="EMBL" id="RKL67658.1"/>
    </source>
</evidence>
<dbReference type="InterPro" id="IPR002645">
    <property type="entry name" value="STAS_dom"/>
</dbReference>
<keyword evidence="9" id="KW-1185">Reference proteome</keyword>
<accession>A0A3A9K830</accession>
<gene>
    <name evidence="8" type="primary">spoIIAA</name>
    <name evidence="8" type="ORF">CR203_09925</name>
</gene>
<evidence type="ECO:0000256" key="6">
    <source>
        <dbReference type="RuleBase" id="RU003749"/>
    </source>
</evidence>